<evidence type="ECO:0000256" key="3">
    <source>
        <dbReference type="RuleBase" id="RU000389"/>
    </source>
</evidence>
<keyword evidence="4" id="KW-0472">Membrane</keyword>
<dbReference type="InterPro" id="IPR045584">
    <property type="entry name" value="Pilin-like"/>
</dbReference>
<gene>
    <name evidence="5" type="ORF">ABB30_12970</name>
</gene>
<keyword evidence="3" id="KW-0281">Fimbrium</keyword>
<dbReference type="InterPro" id="IPR001082">
    <property type="entry name" value="Pilin"/>
</dbReference>
<evidence type="ECO:0000256" key="2">
    <source>
        <dbReference type="ARBA" id="ARBA00022481"/>
    </source>
</evidence>
<sequence length="134" mass="14210">MGKQRGFTLIELMIVVAIIAILAAIALPAYQNYVARSQLTAGLADLRGGLTGFESHVLVEDVTTFNLTDIGLPASTPRCGLSMLSGDTGFIRCTLKGNPQVAGKTIELARTASGEWQCKVQASIDSKLWPAGCR</sequence>
<dbReference type="OrthoDB" id="5767514at2"/>
<dbReference type="STRING" id="336566.ABB30_12970"/>
<proteinExistence type="inferred from homology"/>
<keyword evidence="4" id="KW-1133">Transmembrane helix</keyword>
<dbReference type="RefSeq" id="WP_057638740.1">
    <property type="nucleotide sequence ID" value="NZ_LDJM01000035.1"/>
</dbReference>
<comment type="caution">
    <text evidence="5">The sequence shown here is derived from an EMBL/GenBank/DDBJ whole genome shotgun (WGS) entry which is preliminary data.</text>
</comment>
<comment type="similarity">
    <text evidence="1 3">Belongs to the N-Me-Phe pilin family.</text>
</comment>
<dbReference type="Pfam" id="PF00114">
    <property type="entry name" value="Pilin"/>
    <property type="match status" value="1"/>
</dbReference>
<dbReference type="AlphaFoldDB" id="A0A0R0D1B8"/>
<dbReference type="SUPFAM" id="SSF54523">
    <property type="entry name" value="Pili subunits"/>
    <property type="match status" value="1"/>
</dbReference>
<dbReference type="NCBIfam" id="TIGR02532">
    <property type="entry name" value="IV_pilin_GFxxxE"/>
    <property type="match status" value="1"/>
</dbReference>
<dbReference type="GO" id="GO:0044096">
    <property type="term" value="C:type IV pilus"/>
    <property type="evidence" value="ECO:0007669"/>
    <property type="project" value="TreeGrafter"/>
</dbReference>
<dbReference type="GO" id="GO:0043107">
    <property type="term" value="P:type IV pilus-dependent motility"/>
    <property type="evidence" value="ECO:0007669"/>
    <property type="project" value="TreeGrafter"/>
</dbReference>
<dbReference type="InterPro" id="IPR012902">
    <property type="entry name" value="N_methyl_site"/>
</dbReference>
<keyword evidence="6" id="KW-1185">Reference proteome</keyword>
<dbReference type="PATRIC" id="fig|336566.3.peg.2103"/>
<evidence type="ECO:0000313" key="6">
    <source>
        <dbReference type="Proteomes" id="UP000050956"/>
    </source>
</evidence>
<evidence type="ECO:0000256" key="1">
    <source>
        <dbReference type="ARBA" id="ARBA00005233"/>
    </source>
</evidence>
<dbReference type="Proteomes" id="UP000050956">
    <property type="component" value="Unassembled WGS sequence"/>
</dbReference>
<dbReference type="PANTHER" id="PTHR30093:SF34">
    <property type="entry name" value="PREPILIN PEPTIDASE-DEPENDENT PROTEIN D"/>
    <property type="match status" value="1"/>
</dbReference>
<protein>
    <submittedName>
        <fullName evidence="5">Fimbrial protein</fullName>
    </submittedName>
</protein>
<keyword evidence="4" id="KW-0812">Transmembrane</keyword>
<keyword evidence="2" id="KW-0488">Methylation</keyword>
<accession>A0A0R0D1B8</accession>
<dbReference type="PANTHER" id="PTHR30093">
    <property type="entry name" value="GENERAL SECRETION PATHWAY PROTEIN G"/>
    <property type="match status" value="1"/>
</dbReference>
<evidence type="ECO:0000256" key="4">
    <source>
        <dbReference type="SAM" id="Phobius"/>
    </source>
</evidence>
<dbReference type="PROSITE" id="PS00409">
    <property type="entry name" value="PROKAR_NTER_METHYL"/>
    <property type="match status" value="1"/>
</dbReference>
<dbReference type="Gene3D" id="3.30.700.10">
    <property type="entry name" value="Glycoprotein, Type 4 Pilin"/>
    <property type="match status" value="1"/>
</dbReference>
<name>A0A0R0D1B8_9GAMM</name>
<evidence type="ECO:0000313" key="5">
    <source>
        <dbReference type="EMBL" id="KRG75014.1"/>
    </source>
</evidence>
<organism evidence="5 6">
    <name type="scientific">Stenotrophomonas ginsengisoli</name>
    <dbReference type="NCBI Taxonomy" id="336566"/>
    <lineage>
        <taxon>Bacteria</taxon>
        <taxon>Pseudomonadati</taxon>
        <taxon>Pseudomonadota</taxon>
        <taxon>Gammaproteobacteria</taxon>
        <taxon>Lysobacterales</taxon>
        <taxon>Lysobacteraceae</taxon>
        <taxon>Stenotrophomonas</taxon>
    </lineage>
</organism>
<dbReference type="GO" id="GO:0007155">
    <property type="term" value="P:cell adhesion"/>
    <property type="evidence" value="ECO:0007669"/>
    <property type="project" value="InterPro"/>
</dbReference>
<feature type="transmembrane region" description="Helical" evidence="4">
    <location>
        <begin position="12"/>
        <end position="30"/>
    </location>
</feature>
<dbReference type="EMBL" id="LDJM01000035">
    <property type="protein sequence ID" value="KRG75014.1"/>
    <property type="molecule type" value="Genomic_DNA"/>
</dbReference>
<reference evidence="5 6" key="1">
    <citation type="submission" date="2015-05" db="EMBL/GenBank/DDBJ databases">
        <title>Genome sequencing and analysis of members of genus Stenotrophomonas.</title>
        <authorList>
            <person name="Patil P.P."/>
            <person name="Midha S."/>
            <person name="Patil P.B."/>
        </authorList>
    </citation>
    <scope>NUCLEOTIDE SEQUENCE [LARGE SCALE GENOMIC DNA]</scope>
    <source>
        <strain evidence="5 6">DSM 24757</strain>
    </source>
</reference>
<dbReference type="Pfam" id="PF07963">
    <property type="entry name" value="N_methyl"/>
    <property type="match status" value="1"/>
</dbReference>